<protein>
    <recommendedName>
        <fullName evidence="11">Leishmanolysin-like peptidase</fullName>
    </recommendedName>
</protein>
<dbReference type="Pfam" id="PF01457">
    <property type="entry name" value="Peptidase_M8"/>
    <property type="match status" value="1"/>
</dbReference>
<sequence length="423" mass="44750">MKFSPLLLLVLVSGVNGQTCLGLKRKECPPSECEWIRGECVPLATTSTTTATTTTATTTTTTSATTTMMTTTTPATTTAATTAATTTTTTTPATTTAATTTTTTNSPPYRIDLDFTGVPQSDLPIFVEARQKWTQAITADLSDYSNTGGLSTSYTCDNGYPSVIDDLYICGRYIDIDGPGTILGSAGPIYLRSRSLLPITGRMEFDIPDIQRLRDRGTLDDVIIHEMGHILGVGTLWELLGLAGTDAQNCPYSGANANAAYQQASGCTTAVPLELDGGGGTRCGHFDEVCFGNEIMTGFLSGTTQPFSILTLSTMQDMGYIMDLSLAEPFTIDPSCTCTRRQLRGSGETSKVRHVRAVGRPELSLPARAQAVGYGQALLAQARAVGKTSPPPEGAMFVGDKVVSVLIEEDGNIFGVDVFADDF</sequence>
<evidence type="ECO:0000256" key="2">
    <source>
        <dbReference type="ARBA" id="ARBA00022670"/>
    </source>
</evidence>
<proteinExistence type="inferred from homology"/>
<evidence type="ECO:0000256" key="7">
    <source>
        <dbReference type="PIRSR" id="PIRSR601577-2"/>
    </source>
</evidence>
<dbReference type="GO" id="GO:0016020">
    <property type="term" value="C:membrane"/>
    <property type="evidence" value="ECO:0007669"/>
    <property type="project" value="InterPro"/>
</dbReference>
<organism evidence="10">
    <name type="scientific">Amphora coffeiformis</name>
    <dbReference type="NCBI Taxonomy" id="265554"/>
    <lineage>
        <taxon>Eukaryota</taxon>
        <taxon>Sar</taxon>
        <taxon>Stramenopiles</taxon>
        <taxon>Ochrophyta</taxon>
        <taxon>Bacillariophyta</taxon>
        <taxon>Bacillariophyceae</taxon>
        <taxon>Bacillariophycidae</taxon>
        <taxon>Thalassiophysales</taxon>
        <taxon>Catenulaceae</taxon>
        <taxon>Amphora</taxon>
    </lineage>
</organism>
<accession>A0A7S3L801</accession>
<keyword evidence="6 7" id="KW-0482">Metalloprotease</keyword>
<feature type="region of interest" description="Disordered" evidence="8">
    <location>
        <begin position="77"/>
        <end position="106"/>
    </location>
</feature>
<keyword evidence="9" id="KW-0732">Signal</keyword>
<evidence type="ECO:0000256" key="9">
    <source>
        <dbReference type="SAM" id="SignalP"/>
    </source>
</evidence>
<dbReference type="Gene3D" id="3.90.132.10">
    <property type="entry name" value="Leishmanolysin , domain 2"/>
    <property type="match status" value="1"/>
</dbReference>
<evidence type="ECO:0000313" key="10">
    <source>
        <dbReference type="EMBL" id="CAE0413947.1"/>
    </source>
</evidence>
<feature type="compositionally biased region" description="Low complexity" evidence="8">
    <location>
        <begin position="77"/>
        <end position="104"/>
    </location>
</feature>
<feature type="binding site" evidence="7">
    <location>
        <position position="285"/>
    </location>
    <ligand>
        <name>Zn(2+)</name>
        <dbReference type="ChEBI" id="CHEBI:29105"/>
        <note>catalytic</note>
    </ligand>
</feature>
<evidence type="ECO:0000256" key="4">
    <source>
        <dbReference type="ARBA" id="ARBA00022801"/>
    </source>
</evidence>
<reference evidence="10" key="1">
    <citation type="submission" date="2021-01" db="EMBL/GenBank/DDBJ databases">
        <authorList>
            <person name="Corre E."/>
            <person name="Pelletier E."/>
            <person name="Niang G."/>
            <person name="Scheremetjew M."/>
            <person name="Finn R."/>
            <person name="Kale V."/>
            <person name="Holt S."/>
            <person name="Cochrane G."/>
            <person name="Meng A."/>
            <person name="Brown T."/>
            <person name="Cohen L."/>
        </authorList>
    </citation>
    <scope>NUCLEOTIDE SEQUENCE</scope>
    <source>
        <strain evidence="10">CCMP127</strain>
    </source>
</reference>
<dbReference type="SUPFAM" id="SSF55486">
    <property type="entry name" value="Metalloproteases ('zincins'), catalytic domain"/>
    <property type="match status" value="2"/>
</dbReference>
<dbReference type="InterPro" id="IPR001577">
    <property type="entry name" value="Peptidase_M8"/>
</dbReference>
<evidence type="ECO:0000256" key="6">
    <source>
        <dbReference type="ARBA" id="ARBA00023049"/>
    </source>
</evidence>
<comment type="similarity">
    <text evidence="1">Belongs to the peptidase M8 family.</text>
</comment>
<keyword evidence="4" id="KW-0378">Hydrolase</keyword>
<dbReference type="GO" id="GO:0007155">
    <property type="term" value="P:cell adhesion"/>
    <property type="evidence" value="ECO:0007669"/>
    <property type="project" value="InterPro"/>
</dbReference>
<keyword evidence="5 7" id="KW-0862">Zinc</keyword>
<dbReference type="GO" id="GO:0046872">
    <property type="term" value="F:metal ion binding"/>
    <property type="evidence" value="ECO:0007669"/>
    <property type="project" value="UniProtKB-KW"/>
</dbReference>
<keyword evidence="3 7" id="KW-0479">Metal-binding</keyword>
<dbReference type="GO" id="GO:0004222">
    <property type="term" value="F:metalloendopeptidase activity"/>
    <property type="evidence" value="ECO:0007669"/>
    <property type="project" value="InterPro"/>
</dbReference>
<feature type="chain" id="PRO_5031413625" description="Leishmanolysin-like peptidase" evidence="9">
    <location>
        <begin position="18"/>
        <end position="423"/>
    </location>
</feature>
<gene>
    <name evidence="10" type="ORF">ACOF00016_LOCUS11190</name>
</gene>
<evidence type="ECO:0000256" key="8">
    <source>
        <dbReference type="SAM" id="MobiDB-lite"/>
    </source>
</evidence>
<feature type="signal peptide" evidence="9">
    <location>
        <begin position="1"/>
        <end position="17"/>
    </location>
</feature>
<dbReference type="AlphaFoldDB" id="A0A7S3L801"/>
<dbReference type="GO" id="GO:0006508">
    <property type="term" value="P:proteolysis"/>
    <property type="evidence" value="ECO:0007669"/>
    <property type="project" value="UniProtKB-KW"/>
</dbReference>
<evidence type="ECO:0000256" key="1">
    <source>
        <dbReference type="ARBA" id="ARBA00005860"/>
    </source>
</evidence>
<evidence type="ECO:0000256" key="5">
    <source>
        <dbReference type="ARBA" id="ARBA00022833"/>
    </source>
</evidence>
<evidence type="ECO:0008006" key="11">
    <source>
        <dbReference type="Google" id="ProtNLM"/>
    </source>
</evidence>
<evidence type="ECO:0000256" key="3">
    <source>
        <dbReference type="ARBA" id="ARBA00022723"/>
    </source>
</evidence>
<name>A0A7S3L801_9STRA</name>
<comment type="cofactor">
    <cofactor evidence="7">
        <name>Zn(2+)</name>
        <dbReference type="ChEBI" id="CHEBI:29105"/>
    </cofactor>
    <text evidence="7">Binds 1 zinc ion per subunit.</text>
</comment>
<keyword evidence="2" id="KW-0645">Protease</keyword>
<dbReference type="EMBL" id="HBIM01013891">
    <property type="protein sequence ID" value="CAE0413947.1"/>
    <property type="molecule type" value="Transcribed_RNA"/>
</dbReference>